<keyword evidence="2" id="KW-0285">Flavoprotein</keyword>
<evidence type="ECO:0000313" key="5">
    <source>
        <dbReference type="Proteomes" id="UP001163105"/>
    </source>
</evidence>
<dbReference type="InterPro" id="IPR036188">
    <property type="entry name" value="FAD/NAD-bd_sf"/>
</dbReference>
<dbReference type="Gene3D" id="3.30.560.10">
    <property type="entry name" value="Glucose Oxidase, domain 3"/>
    <property type="match status" value="1"/>
</dbReference>
<dbReference type="AlphaFoldDB" id="A0AB34FDM8"/>
<accession>A0AB34FDM8</accession>
<dbReference type="Pfam" id="PF05199">
    <property type="entry name" value="GMC_oxred_C"/>
    <property type="match status" value="1"/>
</dbReference>
<feature type="domain" description="Glucose-methanol-choline oxidoreductase N-terminal" evidence="3">
    <location>
        <begin position="308"/>
        <end position="322"/>
    </location>
</feature>
<dbReference type="PANTHER" id="PTHR11552">
    <property type="entry name" value="GLUCOSE-METHANOL-CHOLINE GMC OXIDOREDUCTASE"/>
    <property type="match status" value="1"/>
</dbReference>
<dbReference type="GO" id="GO:0016614">
    <property type="term" value="F:oxidoreductase activity, acting on CH-OH group of donors"/>
    <property type="evidence" value="ECO:0007669"/>
    <property type="project" value="InterPro"/>
</dbReference>
<comment type="cofactor">
    <cofactor evidence="2">
        <name>FAD</name>
        <dbReference type="ChEBI" id="CHEBI:57692"/>
    </cofactor>
</comment>
<dbReference type="GO" id="GO:0050660">
    <property type="term" value="F:flavin adenine dinucleotide binding"/>
    <property type="evidence" value="ECO:0007669"/>
    <property type="project" value="InterPro"/>
</dbReference>
<evidence type="ECO:0000259" key="3">
    <source>
        <dbReference type="PROSITE" id="PS00624"/>
    </source>
</evidence>
<comment type="similarity">
    <text evidence="1">Belongs to the GMC oxidoreductase family.</text>
</comment>
<keyword evidence="2" id="KW-0274">FAD</keyword>
<comment type="caution">
    <text evidence="4">The sequence shown here is derived from an EMBL/GenBank/DDBJ whole genome shotgun (WGS) entry which is preliminary data.</text>
</comment>
<evidence type="ECO:0000313" key="4">
    <source>
        <dbReference type="EMBL" id="KAJ6437365.1"/>
    </source>
</evidence>
<dbReference type="PROSITE" id="PS00624">
    <property type="entry name" value="GMC_OXRED_2"/>
    <property type="match status" value="1"/>
</dbReference>
<dbReference type="InterPro" id="IPR012132">
    <property type="entry name" value="GMC_OxRdtase"/>
</dbReference>
<name>A0AB34FDM8_9HYPO</name>
<evidence type="ECO:0000256" key="2">
    <source>
        <dbReference type="PIRSR" id="PIRSR000137-2"/>
    </source>
</evidence>
<dbReference type="Pfam" id="PF00732">
    <property type="entry name" value="GMC_oxred_N"/>
    <property type="match status" value="1"/>
</dbReference>
<dbReference type="SUPFAM" id="SSF51905">
    <property type="entry name" value="FAD/NAD(P)-binding domain"/>
    <property type="match status" value="1"/>
</dbReference>
<protein>
    <submittedName>
        <fullName evidence="4">Glucose-methanol-choline (Gmc) oxidoreductase</fullName>
    </submittedName>
</protein>
<dbReference type="Proteomes" id="UP001163105">
    <property type="component" value="Unassembled WGS sequence"/>
</dbReference>
<organism evidence="4 5">
    <name type="scientific">Purpureocillium lavendulum</name>
    <dbReference type="NCBI Taxonomy" id="1247861"/>
    <lineage>
        <taxon>Eukaryota</taxon>
        <taxon>Fungi</taxon>
        <taxon>Dikarya</taxon>
        <taxon>Ascomycota</taxon>
        <taxon>Pezizomycotina</taxon>
        <taxon>Sordariomycetes</taxon>
        <taxon>Hypocreomycetidae</taxon>
        <taxon>Hypocreales</taxon>
        <taxon>Ophiocordycipitaceae</taxon>
        <taxon>Purpureocillium</taxon>
    </lineage>
</organism>
<dbReference type="EMBL" id="JAQHRD010000012">
    <property type="protein sequence ID" value="KAJ6437365.1"/>
    <property type="molecule type" value="Genomic_DNA"/>
</dbReference>
<sequence>MRISSAVAWYRNCLLYLIGLKRTRNMSLFNHPPDDLDEVDVIIAGGGTAGCVFAARLSDASPSLSILVVEGGRNNRDDPSIVHPALFLSGIAPTSDKTLFYKGSEEPSLANRAMVVPSGGVLGGGSSINLLTYSRAQRSDLDAWGAPGWSAEELIPFMKKLETYHGPGDAATHGDDGPLHITSGTFTESRSKDDFIHAAGKLGWPLSPDLQSVNGSACPGAVQANLRYIGQDGTRQDAAHRYLHPRIEDGMHPNLRVLVEHQVVRVLFNESKTAVGIECQRDARFLQGAAPTNPLTVKARRLVVVSCGALGTPLVLERSGVGDPAVLARAGVPLVADVPGVGRNYMDHHVLACPYRSSLNPEETLDALYAGRIDMGAFMASKDPRLGWNAADVTSKIRPSEADVDAMGTNFRETWDRDFKDEPDRPVAIITSLNCFPGDPSALPVAQFMSASSFTVYPYSRGHIHITGRRTTDEPDFQTGFLADLQGVDVKMSMWAYKKQREIVRRMAVYRGEWAPGHPPFALDSAAACVERDGPLVPAAGEVKNIKYTAEDDAVLERWVREHVQTTWHSMGTCKMAPREDVGVVDPSLSVYGVTGLKVVDLSIPPSNIAANTGSAAFMVGEKAADLIIKELGI</sequence>
<proteinExistence type="inferred from homology"/>
<evidence type="ECO:0000256" key="1">
    <source>
        <dbReference type="ARBA" id="ARBA00010790"/>
    </source>
</evidence>
<dbReference type="PIRSF" id="PIRSF000137">
    <property type="entry name" value="Alcohol_oxidase"/>
    <property type="match status" value="1"/>
</dbReference>
<feature type="binding site" evidence="2">
    <location>
        <begin position="568"/>
        <end position="569"/>
    </location>
    <ligand>
        <name>FAD</name>
        <dbReference type="ChEBI" id="CHEBI:57692"/>
    </ligand>
</feature>
<dbReference type="SUPFAM" id="SSF54373">
    <property type="entry name" value="FAD-linked reductases, C-terminal domain"/>
    <property type="match status" value="1"/>
</dbReference>
<gene>
    <name evidence="4" type="primary">MOX</name>
    <name evidence="4" type="ORF">O9K51_09921</name>
</gene>
<dbReference type="InterPro" id="IPR007867">
    <property type="entry name" value="GMC_OxRtase_C"/>
</dbReference>
<dbReference type="Gene3D" id="3.50.50.60">
    <property type="entry name" value="FAD/NAD(P)-binding domain"/>
    <property type="match status" value="1"/>
</dbReference>
<feature type="binding site" evidence="2">
    <location>
        <position position="121"/>
    </location>
    <ligand>
        <name>FAD</name>
        <dbReference type="ChEBI" id="CHEBI:57692"/>
    </ligand>
</feature>
<feature type="binding site" evidence="2">
    <location>
        <position position="263"/>
    </location>
    <ligand>
        <name>FAD</name>
        <dbReference type="ChEBI" id="CHEBI:57692"/>
    </ligand>
</feature>
<reference evidence="4" key="1">
    <citation type="submission" date="2023-01" db="EMBL/GenBank/DDBJ databases">
        <title>The growth and conidiation of Purpureocillium lavendulum are regulated by nitrogen source and histone H3K14 acetylation.</title>
        <authorList>
            <person name="Tang P."/>
            <person name="Han J."/>
            <person name="Zhang C."/>
            <person name="Tang P."/>
            <person name="Qi F."/>
            <person name="Zhang K."/>
            <person name="Liang L."/>
        </authorList>
    </citation>
    <scope>NUCLEOTIDE SEQUENCE</scope>
    <source>
        <strain evidence="4">YMF1.00683</strain>
    </source>
</reference>
<dbReference type="PANTHER" id="PTHR11552:SF78">
    <property type="entry name" value="GLUCOSE-METHANOL-CHOLINE OXIDOREDUCTASE N-TERMINAL DOMAIN-CONTAINING PROTEIN"/>
    <property type="match status" value="1"/>
</dbReference>
<dbReference type="InterPro" id="IPR000172">
    <property type="entry name" value="GMC_OxRdtase_N"/>
</dbReference>
<keyword evidence="5" id="KW-1185">Reference proteome</keyword>